<evidence type="ECO:0000313" key="3">
    <source>
        <dbReference type="Proteomes" id="UP000492820"/>
    </source>
</evidence>
<organism evidence="2">
    <name type="scientific">Echinococcus granulosus</name>
    <name type="common">Hydatid tapeworm</name>
    <dbReference type="NCBI Taxonomy" id="6210"/>
    <lineage>
        <taxon>Eukaryota</taxon>
        <taxon>Metazoa</taxon>
        <taxon>Spiralia</taxon>
        <taxon>Lophotrochozoa</taxon>
        <taxon>Platyhelminthes</taxon>
        <taxon>Cestoda</taxon>
        <taxon>Eucestoda</taxon>
        <taxon>Cyclophyllidea</taxon>
        <taxon>Taeniidae</taxon>
        <taxon>Echinococcus</taxon>
        <taxon>Echinococcus granulosus group</taxon>
    </lineage>
</organism>
<sequence length="194" mass="22301">MSCRFLKDLINVWGKNSQFIDDEEQNDVKEERLDEADISSDPELGECCATFANLSSTRRNWPTLTEFFHRYQNADKDDKGYAKNHKSIARRSFRGSPPTKVAGQINVHFRHGLRPTVMVELHRRTKTNALIELVRLQRRGVKDHLRFRAATTTTGGQIQHAYTSVPFTVPQNWASLSLPYRVCSETTHTHSCKL</sequence>
<dbReference type="EMBL" id="LK028646">
    <property type="protein sequence ID" value="CDS24926.1"/>
    <property type="molecule type" value="Genomic_DNA"/>
</dbReference>
<dbReference type="AlphaFoldDB" id="A0A068WYL2"/>
<dbReference type="Proteomes" id="UP000492820">
    <property type="component" value="Unassembled WGS sequence"/>
</dbReference>
<proteinExistence type="predicted"/>
<dbReference type="Pfam" id="PF18996">
    <property type="entry name" value="DUF5726"/>
    <property type="match status" value="1"/>
</dbReference>
<feature type="domain" description="DUF5726" evidence="1">
    <location>
        <begin position="36"/>
        <end position="84"/>
    </location>
</feature>
<evidence type="ECO:0000313" key="4">
    <source>
        <dbReference type="WBParaSite" id="EgrG_002050400"/>
    </source>
</evidence>
<evidence type="ECO:0000259" key="1">
    <source>
        <dbReference type="Pfam" id="PF18996"/>
    </source>
</evidence>
<dbReference type="WBParaSite" id="EgrG_002050400">
    <property type="protein sequence ID" value="EgrG_002050400"/>
    <property type="gene ID" value="EgrG_002050400"/>
</dbReference>
<dbReference type="InterPro" id="IPR043784">
    <property type="entry name" value="DUF5726"/>
</dbReference>
<reference evidence="2" key="2">
    <citation type="submission" date="2014-06" db="EMBL/GenBank/DDBJ databases">
        <authorList>
            <person name="Aslett M."/>
        </authorList>
    </citation>
    <scope>NUCLEOTIDE SEQUENCE</scope>
</reference>
<evidence type="ECO:0000313" key="2">
    <source>
        <dbReference type="EMBL" id="CDS24926.1"/>
    </source>
</evidence>
<name>A0A068WYL2_ECHGR</name>
<dbReference type="OrthoDB" id="10320719at2759"/>
<reference evidence="2 3" key="1">
    <citation type="journal article" date="2013" name="Nature">
        <title>The genomes of four tapeworm species reveal adaptations to parasitism.</title>
        <authorList>
            <person name="Tsai I.J."/>
            <person name="Zarowiecki M."/>
            <person name="Holroyd N."/>
            <person name="Garciarrubio A."/>
            <person name="Sanchez-Flores A."/>
            <person name="Brooks K.L."/>
            <person name="Tracey A."/>
            <person name="Bobes R.J."/>
            <person name="Fragoso G."/>
            <person name="Sciutto E."/>
            <person name="Aslett M."/>
            <person name="Beasley H."/>
            <person name="Bennett H.M."/>
            <person name="Cai J."/>
            <person name="Camicia F."/>
            <person name="Clark R."/>
            <person name="Cucher M."/>
            <person name="De Silva N."/>
            <person name="Day T.A."/>
            <person name="Deplazes P."/>
            <person name="Estrada K."/>
            <person name="Fernandez C."/>
            <person name="Holland P.W."/>
            <person name="Hou J."/>
            <person name="Hu S."/>
            <person name="Huckvale T."/>
            <person name="Hung S.S."/>
            <person name="Kamenetzky L."/>
            <person name="Keane J.A."/>
            <person name="Kiss F."/>
            <person name="Koziol U."/>
            <person name="Lambert O."/>
            <person name="Liu K."/>
            <person name="Luo X."/>
            <person name="Luo Y."/>
            <person name="Macchiaroli N."/>
            <person name="Nichol S."/>
            <person name="Paps J."/>
            <person name="Parkinson J."/>
            <person name="Pouchkina-Stantcheva N."/>
            <person name="Riddiford N."/>
            <person name="Rosenzvit M."/>
            <person name="Salinas G."/>
            <person name="Wasmuth J.D."/>
            <person name="Zamanian M."/>
            <person name="Zheng Y."/>
            <person name="Cai X."/>
            <person name="Soberon X."/>
            <person name="Olson P.D."/>
            <person name="Laclette J.P."/>
            <person name="Brehm K."/>
            <person name="Berriman M."/>
            <person name="Garciarrubio A."/>
            <person name="Bobes R.J."/>
            <person name="Fragoso G."/>
            <person name="Sanchez-Flores A."/>
            <person name="Estrada K."/>
            <person name="Cevallos M.A."/>
            <person name="Morett E."/>
            <person name="Gonzalez V."/>
            <person name="Portillo T."/>
            <person name="Ochoa-Leyva A."/>
            <person name="Jose M.V."/>
            <person name="Sciutto E."/>
            <person name="Landa A."/>
            <person name="Jimenez L."/>
            <person name="Valdes V."/>
            <person name="Carrero J.C."/>
            <person name="Larralde C."/>
            <person name="Morales-Montor J."/>
            <person name="Limon-Lason J."/>
            <person name="Soberon X."/>
            <person name="Laclette J.P."/>
        </authorList>
    </citation>
    <scope>NUCLEOTIDE SEQUENCE [LARGE SCALE GENOMIC DNA]</scope>
</reference>
<protein>
    <recommendedName>
        <fullName evidence="1">DUF5726 domain-containing protein</fullName>
    </recommendedName>
</protein>
<reference evidence="4" key="3">
    <citation type="submission" date="2020-10" db="UniProtKB">
        <authorList>
            <consortium name="WormBaseParasite"/>
        </authorList>
    </citation>
    <scope>IDENTIFICATION</scope>
</reference>
<gene>
    <name evidence="2" type="ORF">EgrG_002050400</name>
</gene>
<accession>A0A068WYL2</accession>